<comment type="caution">
    <text evidence="2">The sequence shown here is derived from an EMBL/GenBank/DDBJ whole genome shotgun (WGS) entry which is preliminary data.</text>
</comment>
<proteinExistence type="predicted"/>
<evidence type="ECO:0008006" key="4">
    <source>
        <dbReference type="Google" id="ProtNLM"/>
    </source>
</evidence>
<organism evidence="2 3">
    <name type="scientific">Xanthoceras sorbifolium</name>
    <dbReference type="NCBI Taxonomy" id="99658"/>
    <lineage>
        <taxon>Eukaryota</taxon>
        <taxon>Viridiplantae</taxon>
        <taxon>Streptophyta</taxon>
        <taxon>Embryophyta</taxon>
        <taxon>Tracheophyta</taxon>
        <taxon>Spermatophyta</taxon>
        <taxon>Magnoliopsida</taxon>
        <taxon>eudicotyledons</taxon>
        <taxon>Gunneridae</taxon>
        <taxon>Pentapetalae</taxon>
        <taxon>rosids</taxon>
        <taxon>malvids</taxon>
        <taxon>Sapindales</taxon>
        <taxon>Sapindaceae</taxon>
        <taxon>Xanthoceroideae</taxon>
        <taxon>Xanthoceras</taxon>
    </lineage>
</organism>
<protein>
    <recommendedName>
        <fullName evidence="4">NADH dehydrogenase subunit 6</fullName>
    </recommendedName>
</protein>
<feature type="transmembrane region" description="Helical" evidence="1">
    <location>
        <begin position="35"/>
        <end position="60"/>
    </location>
</feature>
<feature type="transmembrane region" description="Helical" evidence="1">
    <location>
        <begin position="166"/>
        <end position="187"/>
    </location>
</feature>
<accession>A0ABQ8I8M3</accession>
<feature type="transmembrane region" description="Helical" evidence="1">
    <location>
        <begin position="95"/>
        <end position="115"/>
    </location>
</feature>
<keyword evidence="1" id="KW-0472">Membrane</keyword>
<feature type="transmembrane region" description="Helical" evidence="1">
    <location>
        <begin position="6"/>
        <end position="23"/>
    </location>
</feature>
<gene>
    <name evidence="2" type="ORF">JRO89_XS03G0047500</name>
</gene>
<keyword evidence="3" id="KW-1185">Reference proteome</keyword>
<evidence type="ECO:0000256" key="1">
    <source>
        <dbReference type="SAM" id="Phobius"/>
    </source>
</evidence>
<feature type="transmembrane region" description="Helical" evidence="1">
    <location>
        <begin position="66"/>
        <end position="83"/>
    </location>
</feature>
<keyword evidence="1" id="KW-0812">Transmembrane</keyword>
<evidence type="ECO:0000313" key="2">
    <source>
        <dbReference type="EMBL" id="KAH7572991.1"/>
    </source>
</evidence>
<name>A0ABQ8I8M3_9ROSI</name>
<dbReference type="Proteomes" id="UP000827721">
    <property type="component" value="Unassembled WGS sequence"/>
</dbReference>
<sequence>MAKLWSTFHAAELSLLAAIVFYANSLVMICDHFLIYYQFTMTITLLCLTCFFLIICDFLIKGNQSFQALYWNFFFLMTAYLSTSGDSKDWSFSRGFYSLSFGFTILVLYTLYTWINIPPCQGQDQQEQSQSPPGYAVPLIAEISFLLMCNGIALMGRCCFFHSDQWMLVGGGLMFLTSAIFFSYYYLHSSVKPILTVNLHKD</sequence>
<dbReference type="EMBL" id="JAFEMO010000003">
    <property type="protein sequence ID" value="KAH7572991.1"/>
    <property type="molecule type" value="Genomic_DNA"/>
</dbReference>
<keyword evidence="1" id="KW-1133">Transmembrane helix</keyword>
<feature type="transmembrane region" description="Helical" evidence="1">
    <location>
        <begin position="135"/>
        <end position="154"/>
    </location>
</feature>
<reference evidence="2 3" key="1">
    <citation type="submission" date="2021-02" db="EMBL/GenBank/DDBJ databases">
        <title>Plant Genome Project.</title>
        <authorList>
            <person name="Zhang R.-G."/>
        </authorList>
    </citation>
    <scope>NUCLEOTIDE SEQUENCE [LARGE SCALE GENOMIC DNA]</scope>
    <source>
        <tissue evidence="2">Leaves</tissue>
    </source>
</reference>
<evidence type="ECO:0000313" key="3">
    <source>
        <dbReference type="Proteomes" id="UP000827721"/>
    </source>
</evidence>